<feature type="region of interest" description="Disordered" evidence="1">
    <location>
        <begin position="121"/>
        <end position="148"/>
    </location>
</feature>
<dbReference type="STRING" id="45056.Lade_2089"/>
<proteinExistence type="predicted"/>
<dbReference type="RefSeq" id="WP_058463137.1">
    <property type="nucleotide sequence ID" value="NZ_CAAAHS010000001.1"/>
</dbReference>
<evidence type="ECO:0000256" key="2">
    <source>
        <dbReference type="SAM" id="Phobius"/>
    </source>
</evidence>
<feature type="compositionally biased region" description="Basic and acidic residues" evidence="1">
    <location>
        <begin position="134"/>
        <end position="148"/>
    </location>
</feature>
<keyword evidence="4" id="KW-1185">Reference proteome</keyword>
<organism evidence="3 4">
    <name type="scientific">Legionella adelaidensis</name>
    <dbReference type="NCBI Taxonomy" id="45056"/>
    <lineage>
        <taxon>Bacteria</taxon>
        <taxon>Pseudomonadati</taxon>
        <taxon>Pseudomonadota</taxon>
        <taxon>Gammaproteobacteria</taxon>
        <taxon>Legionellales</taxon>
        <taxon>Legionellaceae</taxon>
        <taxon>Legionella</taxon>
    </lineage>
</organism>
<dbReference type="Proteomes" id="UP000054859">
    <property type="component" value="Unassembled WGS sequence"/>
</dbReference>
<keyword evidence="2" id="KW-1133">Transmembrane helix</keyword>
<feature type="transmembrane region" description="Helical" evidence="2">
    <location>
        <begin position="36"/>
        <end position="69"/>
    </location>
</feature>
<reference evidence="3 4" key="1">
    <citation type="submission" date="2015-11" db="EMBL/GenBank/DDBJ databases">
        <title>Identification of large and diverse effector repertoires of 38 Legionella species.</title>
        <authorList>
            <person name="Burstein D."/>
            <person name="Amaro F."/>
            <person name="Zusman T."/>
            <person name="Lifshitz Z."/>
            <person name="Cohen O."/>
            <person name="Gilbert J.A."/>
            <person name="Pupko T."/>
            <person name="Shuman H.A."/>
            <person name="Segal G."/>
        </authorList>
    </citation>
    <scope>NUCLEOTIDE SEQUENCE [LARGE SCALE GENOMIC DNA]</scope>
    <source>
        <strain evidence="3 4">1762-AUS-E</strain>
    </source>
</reference>
<evidence type="ECO:0000256" key="1">
    <source>
        <dbReference type="SAM" id="MobiDB-lite"/>
    </source>
</evidence>
<dbReference type="PATRIC" id="fig|45056.6.peg.2159"/>
<dbReference type="OrthoDB" id="5657202at2"/>
<feature type="transmembrane region" description="Helical" evidence="2">
    <location>
        <begin position="75"/>
        <end position="95"/>
    </location>
</feature>
<dbReference type="AlphaFoldDB" id="A0A0W0R1E6"/>
<name>A0A0W0R1E6_9GAMM</name>
<gene>
    <name evidence="3" type="ORF">Lade_2089</name>
</gene>
<evidence type="ECO:0000313" key="3">
    <source>
        <dbReference type="EMBL" id="KTC64795.1"/>
    </source>
</evidence>
<dbReference type="EMBL" id="LNKA01000019">
    <property type="protein sequence ID" value="KTC64795.1"/>
    <property type="molecule type" value="Genomic_DNA"/>
</dbReference>
<sequence length="148" mass="16403">MKPIEDIEGLLSGNLGVMKALFSLIKLEARLAGLSIAPLLISLVMLLIVIATIWATAMLMLGLGFYYLFNNALAASGLTLLVNIIILAILSKVIFTNIKHMSFEKTRNFFSQYYPKESENHEFKEGTTRSYSRNGEKISVRTDAGDTP</sequence>
<protein>
    <recommendedName>
        <fullName evidence="5">Transmembrane protein</fullName>
    </recommendedName>
</protein>
<evidence type="ECO:0000313" key="4">
    <source>
        <dbReference type="Proteomes" id="UP000054859"/>
    </source>
</evidence>
<keyword evidence="2" id="KW-0812">Transmembrane</keyword>
<accession>A0A0W0R1E6</accession>
<comment type="caution">
    <text evidence="3">The sequence shown here is derived from an EMBL/GenBank/DDBJ whole genome shotgun (WGS) entry which is preliminary data.</text>
</comment>
<evidence type="ECO:0008006" key="5">
    <source>
        <dbReference type="Google" id="ProtNLM"/>
    </source>
</evidence>
<keyword evidence="2" id="KW-0472">Membrane</keyword>